<dbReference type="AlphaFoldDB" id="A0A1I7RVK6"/>
<accession>A0A1I7RVK6</accession>
<name>A0A1I7RVK6_BURXY</name>
<dbReference type="Proteomes" id="UP000095284">
    <property type="component" value="Unplaced"/>
</dbReference>
<dbReference type="WBParaSite" id="BXY_0476800.1">
    <property type="protein sequence ID" value="BXY_0476800.1"/>
    <property type="gene ID" value="BXY_0476800"/>
</dbReference>
<evidence type="ECO:0000256" key="1">
    <source>
        <dbReference type="SAM" id="SignalP"/>
    </source>
</evidence>
<sequence>MKFLLFFLCLSAVLTGSVWGESNYDWCYSVMSNAAIAINPNWQFPNIAEQNAARRDKMDQYFNIVNVRQTQVPDYVNFQGRAIDSSRCYSRMKTCFRLLIGNPRAMGLPTRCCVDCSKIYP</sequence>
<feature type="signal peptide" evidence="1">
    <location>
        <begin position="1"/>
        <end position="20"/>
    </location>
</feature>
<proteinExistence type="predicted"/>
<feature type="chain" id="PRO_5009304956" evidence="1">
    <location>
        <begin position="21"/>
        <end position="121"/>
    </location>
</feature>
<organism evidence="2 3">
    <name type="scientific">Bursaphelenchus xylophilus</name>
    <name type="common">Pinewood nematode worm</name>
    <name type="synonym">Aphelenchoides xylophilus</name>
    <dbReference type="NCBI Taxonomy" id="6326"/>
    <lineage>
        <taxon>Eukaryota</taxon>
        <taxon>Metazoa</taxon>
        <taxon>Ecdysozoa</taxon>
        <taxon>Nematoda</taxon>
        <taxon>Chromadorea</taxon>
        <taxon>Rhabditida</taxon>
        <taxon>Tylenchina</taxon>
        <taxon>Tylenchomorpha</taxon>
        <taxon>Aphelenchoidea</taxon>
        <taxon>Aphelenchoididae</taxon>
        <taxon>Bursaphelenchus</taxon>
    </lineage>
</organism>
<reference evidence="3" key="1">
    <citation type="submission" date="2016-11" db="UniProtKB">
        <authorList>
            <consortium name="WormBaseParasite"/>
        </authorList>
    </citation>
    <scope>IDENTIFICATION</scope>
</reference>
<keyword evidence="1" id="KW-0732">Signal</keyword>
<evidence type="ECO:0000313" key="2">
    <source>
        <dbReference type="Proteomes" id="UP000095284"/>
    </source>
</evidence>
<evidence type="ECO:0000313" key="3">
    <source>
        <dbReference type="WBParaSite" id="BXY_0476800.1"/>
    </source>
</evidence>
<protein>
    <submittedName>
        <fullName evidence="3">Secreted protein</fullName>
    </submittedName>
</protein>